<accession>A0A8H7S581</accession>
<dbReference type="GO" id="GO:0005829">
    <property type="term" value="C:cytosol"/>
    <property type="evidence" value="ECO:0007669"/>
    <property type="project" value="TreeGrafter"/>
</dbReference>
<evidence type="ECO:0000313" key="4">
    <source>
        <dbReference type="Proteomes" id="UP000646827"/>
    </source>
</evidence>
<feature type="domain" description="Far11/STRP C-terminal" evidence="2">
    <location>
        <begin position="137"/>
        <end position="617"/>
    </location>
</feature>
<reference evidence="3 4" key="1">
    <citation type="submission" date="2020-12" db="EMBL/GenBank/DDBJ databases">
        <title>Metabolic potential, ecology and presence of endohyphal bacteria is reflected in genomic diversity of Mucoromycotina.</title>
        <authorList>
            <person name="Muszewska A."/>
            <person name="Okrasinska A."/>
            <person name="Steczkiewicz K."/>
            <person name="Drgas O."/>
            <person name="Orlowska M."/>
            <person name="Perlinska-Lenart U."/>
            <person name="Aleksandrzak-Piekarczyk T."/>
            <person name="Szatraj K."/>
            <person name="Zielenkiewicz U."/>
            <person name="Pilsyk S."/>
            <person name="Malc E."/>
            <person name="Mieczkowski P."/>
            <person name="Kruszewska J.S."/>
            <person name="Biernat P."/>
            <person name="Pawlowska J."/>
        </authorList>
    </citation>
    <scope>NUCLEOTIDE SEQUENCE [LARGE SCALE GENOMIC DNA]</scope>
    <source>
        <strain evidence="3 4">CBS 142.35</strain>
    </source>
</reference>
<dbReference type="InterPro" id="IPR021819">
    <property type="entry name" value="Far11/STRP_C"/>
</dbReference>
<sequence length="675" mass="78913">MKITKDQIRSFYNLPPIDHDKSFKSTLDDLYDFQYEIKDKYTDYQLPFNSITTTATTLLSKMESLSLSEQNDNIIRSPPPFQHYFPPKLKSPPTTSLSSSSSSTTQNNVEDDSPSVIEFKKQLEKKQSKTPFVLGTPKAIEEAGKLFVSTINLSISQYQIIQEREKWIKNEDLKRMKQYDHPILHKVELFYNSIVQNLPNIATTLLEQLLIMAPTPSTPIHDSMDWNNNNNSNECTDIIRNRQIIRTTISFIIILLLKWFKTSHVMKFEYFSQLLVDNGYLMLSIRSLMIEDIKTMNESNVDNQKYGFFKQINLMNFNHEEGGFSSSTCSSSSSFSIPYSWEEPEQEKEDLDSIPYNQRNKDWLLNTLRILQMITKRKPLRNRILAKYKAFIPLKRITKYNKNSIEELYALKVLKSQVRYLGHKWREENMKIISAISRRCSMNLRDDWLSQCDNDNDNMNNNNYNELKLEDNMRRLVKLYHDHQYDVNTETTMDQNDNDLKTKTNGNGHCNGIDDNAARNGLIQKINQLFKQPLQRRIESKNMIQVPFETDGWDAPTPITTGSNKLLKKKKNDDIEDDDDIDTDDEEEENENRIMNGKNKNDPLENIDWSNLTEDELNTRINLVGEQTEQRWMNVDLNDPAYCKVLLDVETEIDDELIVTNDTFDDDIDVDPWSS</sequence>
<comment type="caution">
    <text evidence="3">The sequence shown here is derived from an EMBL/GenBank/DDBJ whole genome shotgun (WGS) entry which is preliminary data.</text>
</comment>
<evidence type="ECO:0000256" key="1">
    <source>
        <dbReference type="SAM" id="MobiDB-lite"/>
    </source>
</evidence>
<dbReference type="PANTHER" id="PTHR13239:SF4">
    <property type="entry name" value="AT25231P"/>
    <property type="match status" value="1"/>
</dbReference>
<feature type="compositionally biased region" description="Low complexity" evidence="1">
    <location>
        <begin position="86"/>
        <end position="105"/>
    </location>
</feature>
<name>A0A8H7S581_9FUNG</name>
<dbReference type="InterPro" id="IPR040185">
    <property type="entry name" value="Far11/STRP"/>
</dbReference>
<dbReference type="PANTHER" id="PTHR13239">
    <property type="entry name" value="PROTEIN REQUIRED FOR HYPHAL ANASTOMOSIS HAM-2"/>
    <property type="match status" value="1"/>
</dbReference>
<evidence type="ECO:0000313" key="3">
    <source>
        <dbReference type="EMBL" id="KAG2222333.1"/>
    </source>
</evidence>
<feature type="compositionally biased region" description="Acidic residues" evidence="1">
    <location>
        <begin position="574"/>
        <end position="590"/>
    </location>
</feature>
<dbReference type="EMBL" id="JAEPRB010000086">
    <property type="protein sequence ID" value="KAG2222333.1"/>
    <property type="molecule type" value="Genomic_DNA"/>
</dbReference>
<proteinExistence type="predicted"/>
<evidence type="ECO:0000259" key="2">
    <source>
        <dbReference type="SMART" id="SM01293"/>
    </source>
</evidence>
<dbReference type="Pfam" id="PF11882">
    <property type="entry name" value="DUF3402"/>
    <property type="match status" value="1"/>
</dbReference>
<dbReference type="AlphaFoldDB" id="A0A8H7S581"/>
<dbReference type="OrthoDB" id="18234at2759"/>
<feature type="region of interest" description="Disordered" evidence="1">
    <location>
        <begin position="572"/>
        <end position="605"/>
    </location>
</feature>
<keyword evidence="4" id="KW-1185">Reference proteome</keyword>
<feature type="region of interest" description="Disordered" evidence="1">
    <location>
        <begin position="72"/>
        <end position="114"/>
    </location>
</feature>
<protein>
    <recommendedName>
        <fullName evidence="2">Far11/STRP C-terminal domain-containing protein</fullName>
    </recommendedName>
</protein>
<dbReference type="SMART" id="SM01293">
    <property type="entry name" value="DUF3402"/>
    <property type="match status" value="1"/>
</dbReference>
<gene>
    <name evidence="3" type="ORF">INT45_001596</name>
</gene>
<organism evidence="3 4">
    <name type="scientific">Circinella minor</name>
    <dbReference type="NCBI Taxonomy" id="1195481"/>
    <lineage>
        <taxon>Eukaryota</taxon>
        <taxon>Fungi</taxon>
        <taxon>Fungi incertae sedis</taxon>
        <taxon>Mucoromycota</taxon>
        <taxon>Mucoromycotina</taxon>
        <taxon>Mucoromycetes</taxon>
        <taxon>Mucorales</taxon>
        <taxon>Lichtheimiaceae</taxon>
        <taxon>Circinella</taxon>
    </lineage>
</organism>
<dbReference type="GO" id="GO:0007010">
    <property type="term" value="P:cytoskeleton organization"/>
    <property type="evidence" value="ECO:0007669"/>
    <property type="project" value="TreeGrafter"/>
</dbReference>
<dbReference type="Proteomes" id="UP000646827">
    <property type="component" value="Unassembled WGS sequence"/>
</dbReference>